<gene>
    <name evidence="3" type="ORF">BOTBODRAFT_27209</name>
</gene>
<keyword evidence="1" id="KW-0175">Coiled coil</keyword>
<sequence length="268" mass="28044">MAAPSSSPAGPSASSSIGSAPTATSTNVASGTSDPAAPSSAPQPFHLWDIGGYAIPPPGTRANGPPVFQLYGAPTPSLSAPRQPSTATPAVRSRPRRPNHKHKPAVNQRTYLEAKSRAGDSALRCETMESRVARSARHLKEEEERRSANIKRAEEKLLAGGEENKILRETIAANAARLQNLENGSALDAGKEGREVIPSPGLSVASCMGGVELDLAQAQLSSHSRLAQARVRYAHVRQEVGMLISRRDEVRAMIAAKEGGAGAAPAAE</sequence>
<feature type="compositionally biased region" description="Basic residues" evidence="2">
    <location>
        <begin position="93"/>
        <end position="104"/>
    </location>
</feature>
<feature type="coiled-coil region" evidence="1">
    <location>
        <begin position="125"/>
        <end position="156"/>
    </location>
</feature>
<keyword evidence="4" id="KW-1185">Reference proteome</keyword>
<protein>
    <submittedName>
        <fullName evidence="3">Uncharacterized protein</fullName>
    </submittedName>
</protein>
<name>A0A067MYL5_BOTB1</name>
<evidence type="ECO:0000313" key="4">
    <source>
        <dbReference type="Proteomes" id="UP000027195"/>
    </source>
</evidence>
<proteinExistence type="predicted"/>
<dbReference type="HOGENOM" id="CLU_1042039_0_0_1"/>
<reference evidence="4" key="1">
    <citation type="journal article" date="2014" name="Proc. Natl. Acad. Sci. U.S.A.">
        <title>Extensive sampling of basidiomycete genomes demonstrates inadequacy of the white-rot/brown-rot paradigm for wood decay fungi.</title>
        <authorList>
            <person name="Riley R."/>
            <person name="Salamov A.A."/>
            <person name="Brown D.W."/>
            <person name="Nagy L.G."/>
            <person name="Floudas D."/>
            <person name="Held B.W."/>
            <person name="Levasseur A."/>
            <person name="Lombard V."/>
            <person name="Morin E."/>
            <person name="Otillar R."/>
            <person name="Lindquist E.A."/>
            <person name="Sun H."/>
            <person name="LaButti K.M."/>
            <person name="Schmutz J."/>
            <person name="Jabbour D."/>
            <person name="Luo H."/>
            <person name="Baker S.E."/>
            <person name="Pisabarro A.G."/>
            <person name="Walton J.D."/>
            <person name="Blanchette R.A."/>
            <person name="Henrissat B."/>
            <person name="Martin F."/>
            <person name="Cullen D."/>
            <person name="Hibbett D.S."/>
            <person name="Grigoriev I.V."/>
        </authorList>
    </citation>
    <scope>NUCLEOTIDE SEQUENCE [LARGE SCALE GENOMIC DNA]</scope>
    <source>
        <strain evidence="4">FD-172 SS1</strain>
    </source>
</reference>
<feature type="compositionally biased region" description="Low complexity" evidence="2">
    <location>
        <begin position="1"/>
        <end position="44"/>
    </location>
</feature>
<evidence type="ECO:0000256" key="2">
    <source>
        <dbReference type="SAM" id="MobiDB-lite"/>
    </source>
</evidence>
<feature type="compositionally biased region" description="Polar residues" evidence="2">
    <location>
        <begin position="76"/>
        <end position="88"/>
    </location>
</feature>
<dbReference type="InParanoid" id="A0A067MYL5"/>
<dbReference type="Proteomes" id="UP000027195">
    <property type="component" value="Unassembled WGS sequence"/>
</dbReference>
<evidence type="ECO:0000256" key="1">
    <source>
        <dbReference type="SAM" id="Coils"/>
    </source>
</evidence>
<evidence type="ECO:0000313" key="3">
    <source>
        <dbReference type="EMBL" id="KDQ19785.1"/>
    </source>
</evidence>
<accession>A0A067MYL5</accession>
<organism evidence="3 4">
    <name type="scientific">Botryobasidium botryosum (strain FD-172 SS1)</name>
    <dbReference type="NCBI Taxonomy" id="930990"/>
    <lineage>
        <taxon>Eukaryota</taxon>
        <taxon>Fungi</taxon>
        <taxon>Dikarya</taxon>
        <taxon>Basidiomycota</taxon>
        <taxon>Agaricomycotina</taxon>
        <taxon>Agaricomycetes</taxon>
        <taxon>Cantharellales</taxon>
        <taxon>Botryobasidiaceae</taxon>
        <taxon>Botryobasidium</taxon>
    </lineage>
</organism>
<dbReference type="AlphaFoldDB" id="A0A067MYL5"/>
<feature type="region of interest" description="Disordered" evidence="2">
    <location>
        <begin position="1"/>
        <end position="107"/>
    </location>
</feature>
<dbReference type="EMBL" id="KL198018">
    <property type="protein sequence ID" value="KDQ19785.1"/>
    <property type="molecule type" value="Genomic_DNA"/>
</dbReference>